<protein>
    <submittedName>
        <fullName evidence="9">Winged-helix domain-containing protein</fullName>
    </submittedName>
</protein>
<keyword evidence="4 7" id="KW-0238">DNA-binding</keyword>
<dbReference type="SMART" id="SM00862">
    <property type="entry name" value="Trans_reg_C"/>
    <property type="match status" value="1"/>
</dbReference>
<evidence type="ECO:0000259" key="8">
    <source>
        <dbReference type="PROSITE" id="PS51755"/>
    </source>
</evidence>
<name>A0ABD7YW40_9LACO</name>
<dbReference type="SUPFAM" id="SSF52172">
    <property type="entry name" value="CheY-like"/>
    <property type="match status" value="1"/>
</dbReference>
<dbReference type="InterPro" id="IPR001867">
    <property type="entry name" value="OmpR/PhoB-type_DNA-bd"/>
</dbReference>
<reference evidence="9 10" key="1">
    <citation type="submission" date="2022-12" db="EMBL/GenBank/DDBJ databases">
        <title>Assessment of beneficial effects and identification of host adaptation-associated genes of Ligilactobacillus salivarius isolated from Meles meles.</title>
        <authorList>
            <person name="Wang Y."/>
        </authorList>
    </citation>
    <scope>NUCLEOTIDE SEQUENCE [LARGE SCALE GENOMIC DNA]</scope>
    <source>
        <strain evidence="9 10">S35</strain>
    </source>
</reference>
<evidence type="ECO:0000313" key="9">
    <source>
        <dbReference type="EMBL" id="WHS18240.1"/>
    </source>
</evidence>
<organism evidence="9 10">
    <name type="scientific">Ligilactobacillus salivarius</name>
    <dbReference type="NCBI Taxonomy" id="1624"/>
    <lineage>
        <taxon>Bacteria</taxon>
        <taxon>Bacillati</taxon>
        <taxon>Bacillota</taxon>
        <taxon>Bacilli</taxon>
        <taxon>Lactobacillales</taxon>
        <taxon>Lactobacillaceae</taxon>
        <taxon>Ligilactobacillus</taxon>
    </lineage>
</organism>
<evidence type="ECO:0000256" key="4">
    <source>
        <dbReference type="ARBA" id="ARBA00023125"/>
    </source>
</evidence>
<dbReference type="AlphaFoldDB" id="A0ABD7YW40"/>
<accession>A0ABD7YW40</accession>
<dbReference type="InterPro" id="IPR016032">
    <property type="entry name" value="Sig_transdc_resp-reg_C-effctor"/>
</dbReference>
<proteinExistence type="predicted"/>
<dbReference type="GO" id="GO:0010468">
    <property type="term" value="P:regulation of gene expression"/>
    <property type="evidence" value="ECO:0007669"/>
    <property type="project" value="UniProtKB-ARBA"/>
</dbReference>
<feature type="domain" description="OmpR/PhoB-type" evidence="8">
    <location>
        <begin position="147"/>
        <end position="248"/>
    </location>
</feature>
<dbReference type="CDD" id="cd00383">
    <property type="entry name" value="trans_reg_C"/>
    <property type="match status" value="1"/>
</dbReference>
<dbReference type="GO" id="GO:0000160">
    <property type="term" value="P:phosphorelay signal transduction system"/>
    <property type="evidence" value="ECO:0007669"/>
    <property type="project" value="UniProtKB-KW"/>
</dbReference>
<keyword evidence="6" id="KW-0804">Transcription</keyword>
<dbReference type="SUPFAM" id="SSF46894">
    <property type="entry name" value="C-terminal effector domain of the bipartite response regulators"/>
    <property type="match status" value="1"/>
</dbReference>
<evidence type="ECO:0000256" key="1">
    <source>
        <dbReference type="ARBA" id="ARBA00022553"/>
    </source>
</evidence>
<keyword evidence="5" id="KW-0010">Activator</keyword>
<dbReference type="InterPro" id="IPR036388">
    <property type="entry name" value="WH-like_DNA-bd_sf"/>
</dbReference>
<dbReference type="RefSeq" id="WP_250200460.1">
    <property type="nucleotide sequence ID" value="NZ_CP097639.1"/>
</dbReference>
<keyword evidence="2" id="KW-0902">Two-component regulatory system</keyword>
<keyword evidence="3" id="KW-0805">Transcription regulation</keyword>
<evidence type="ECO:0000313" key="10">
    <source>
        <dbReference type="Proteomes" id="UP001224533"/>
    </source>
</evidence>
<gene>
    <name evidence="9" type="ORF">O2U02_03215</name>
</gene>
<dbReference type="EMBL" id="CP114509">
    <property type="protein sequence ID" value="WHS18240.1"/>
    <property type="molecule type" value="Genomic_DNA"/>
</dbReference>
<evidence type="ECO:0000256" key="3">
    <source>
        <dbReference type="ARBA" id="ARBA00023015"/>
    </source>
</evidence>
<sequence>MSKKLLLVTKQLPLFIKLSTFCNDEGNFIYNTTDPYHVLDIINHKQLSGIIWDMTVTDTNISFSILSTLRKKFWRPIIVLDSHLNPQIGINLFKLHVDDYLSEEFPAQFIIYAFRQRVWAYHLDKHPGQSMNTKISLGPAIQQIKTEPTTEFTNSEIIIDTEHYKVSKNNKKIDLTPKEFKLLNFLVDYANQILSRDQLLQGIWGYDNLGTSRIVDIHISHLRDKIEKDPTHPQHLKTVRGFGYSFEGKVIKHGKIKLID</sequence>
<dbReference type="InterPro" id="IPR011006">
    <property type="entry name" value="CheY-like_superfamily"/>
</dbReference>
<dbReference type="Gene3D" id="1.10.10.10">
    <property type="entry name" value="Winged helix-like DNA-binding domain superfamily/Winged helix DNA-binding domain"/>
    <property type="match status" value="1"/>
</dbReference>
<evidence type="ECO:0000256" key="6">
    <source>
        <dbReference type="ARBA" id="ARBA00023163"/>
    </source>
</evidence>
<evidence type="ECO:0000256" key="7">
    <source>
        <dbReference type="PROSITE-ProRule" id="PRU01091"/>
    </source>
</evidence>
<dbReference type="PANTHER" id="PTHR48111">
    <property type="entry name" value="REGULATOR OF RPOS"/>
    <property type="match status" value="1"/>
</dbReference>
<dbReference type="GO" id="GO:0003677">
    <property type="term" value="F:DNA binding"/>
    <property type="evidence" value="ECO:0007669"/>
    <property type="project" value="UniProtKB-UniRule"/>
</dbReference>
<dbReference type="Proteomes" id="UP001224533">
    <property type="component" value="Chromosome"/>
</dbReference>
<keyword evidence="1" id="KW-0597">Phosphoprotein</keyword>
<dbReference type="PANTHER" id="PTHR48111:SF40">
    <property type="entry name" value="PHOSPHATE REGULON TRANSCRIPTIONAL REGULATORY PROTEIN PHOB"/>
    <property type="match status" value="1"/>
</dbReference>
<dbReference type="PROSITE" id="PS51755">
    <property type="entry name" value="OMPR_PHOB"/>
    <property type="match status" value="1"/>
</dbReference>
<dbReference type="InterPro" id="IPR039420">
    <property type="entry name" value="WalR-like"/>
</dbReference>
<feature type="DNA-binding region" description="OmpR/PhoB-type" evidence="7">
    <location>
        <begin position="147"/>
        <end position="248"/>
    </location>
</feature>
<evidence type="ECO:0000256" key="2">
    <source>
        <dbReference type="ARBA" id="ARBA00023012"/>
    </source>
</evidence>
<evidence type="ECO:0000256" key="5">
    <source>
        <dbReference type="ARBA" id="ARBA00023159"/>
    </source>
</evidence>
<dbReference type="FunFam" id="1.10.10.10:FF:000018">
    <property type="entry name" value="DNA-binding response regulator ResD"/>
    <property type="match status" value="1"/>
</dbReference>
<dbReference type="Pfam" id="PF00486">
    <property type="entry name" value="Trans_reg_C"/>
    <property type="match status" value="1"/>
</dbReference>